<evidence type="ECO:0000313" key="1">
    <source>
        <dbReference type="EMBL" id="RBL89791.1"/>
    </source>
</evidence>
<dbReference type="RefSeq" id="WP_113618537.1">
    <property type="nucleotide sequence ID" value="NZ_QFFJ01000002.1"/>
</dbReference>
<comment type="caution">
    <text evidence="1">The sequence shown here is derived from an EMBL/GenBank/DDBJ whole genome shotgun (WGS) entry which is preliminary data.</text>
</comment>
<dbReference type="AlphaFoldDB" id="A0A365XUU2"/>
<keyword evidence="2" id="KW-1185">Reference proteome</keyword>
<reference evidence="1 2" key="1">
    <citation type="submission" date="2018-05" db="EMBL/GenBank/DDBJ databases">
        <title>Chitinophaga sp. K3CV102501T nov., isolated from isolated from a monsoon evergreen broad-leaved forest soil.</title>
        <authorList>
            <person name="Lv Y."/>
        </authorList>
    </citation>
    <scope>NUCLEOTIDE SEQUENCE [LARGE SCALE GENOMIC DNA]</scope>
    <source>
        <strain evidence="1 2">GDMCC 1.1325</strain>
    </source>
</reference>
<evidence type="ECO:0000313" key="2">
    <source>
        <dbReference type="Proteomes" id="UP000253410"/>
    </source>
</evidence>
<protein>
    <submittedName>
        <fullName evidence="1">Uncharacterized protein</fullName>
    </submittedName>
</protein>
<accession>A0A365XUU2</accession>
<organism evidence="1 2">
    <name type="scientific">Chitinophaga flava</name>
    <dbReference type="NCBI Taxonomy" id="2259036"/>
    <lineage>
        <taxon>Bacteria</taxon>
        <taxon>Pseudomonadati</taxon>
        <taxon>Bacteroidota</taxon>
        <taxon>Chitinophagia</taxon>
        <taxon>Chitinophagales</taxon>
        <taxon>Chitinophagaceae</taxon>
        <taxon>Chitinophaga</taxon>
    </lineage>
</organism>
<gene>
    <name evidence="1" type="ORF">DF182_25215</name>
</gene>
<dbReference type="Proteomes" id="UP000253410">
    <property type="component" value="Unassembled WGS sequence"/>
</dbReference>
<sequence length="73" mass="8028">MSYIPVSRVLRVSGAGKIIFLQTRGGIGHIKRQIGKIGAFSGNINKITLSLLTGIMKYADLQLYLPLLLLKEE</sequence>
<proteinExistence type="predicted"/>
<name>A0A365XUU2_9BACT</name>
<dbReference type="EMBL" id="QFFJ01000002">
    <property type="protein sequence ID" value="RBL89791.1"/>
    <property type="molecule type" value="Genomic_DNA"/>
</dbReference>